<evidence type="ECO:0000313" key="2">
    <source>
        <dbReference type="Proteomes" id="UP000245678"/>
    </source>
</evidence>
<proteinExistence type="predicted"/>
<dbReference type="EMBL" id="QGHA01000001">
    <property type="protein sequence ID" value="PWK80351.1"/>
    <property type="molecule type" value="Genomic_DNA"/>
</dbReference>
<evidence type="ECO:0000313" key="1">
    <source>
        <dbReference type="EMBL" id="PWK80351.1"/>
    </source>
</evidence>
<accession>A0A316HJY1</accession>
<protein>
    <submittedName>
        <fullName evidence="1">Uncharacterized protein</fullName>
    </submittedName>
</protein>
<dbReference type="AlphaFoldDB" id="A0A316HJY1"/>
<dbReference type="RefSeq" id="WP_109606610.1">
    <property type="nucleotide sequence ID" value="NZ_QGHA01000001.1"/>
</dbReference>
<keyword evidence="2" id="KW-1185">Reference proteome</keyword>
<organism evidence="1 2">
    <name type="scientific">Mucilaginibacter oryzae</name>
    <dbReference type="NCBI Taxonomy" id="468058"/>
    <lineage>
        <taxon>Bacteria</taxon>
        <taxon>Pseudomonadati</taxon>
        <taxon>Bacteroidota</taxon>
        <taxon>Sphingobacteriia</taxon>
        <taxon>Sphingobacteriales</taxon>
        <taxon>Sphingobacteriaceae</taxon>
        <taxon>Mucilaginibacter</taxon>
    </lineage>
</organism>
<name>A0A316HJY1_9SPHI</name>
<reference evidence="1 2" key="1">
    <citation type="submission" date="2018-05" db="EMBL/GenBank/DDBJ databases">
        <title>Genomic Encyclopedia of Archaeal and Bacterial Type Strains, Phase II (KMG-II): from individual species to whole genera.</title>
        <authorList>
            <person name="Goeker M."/>
        </authorList>
    </citation>
    <scope>NUCLEOTIDE SEQUENCE [LARGE SCALE GENOMIC DNA]</scope>
    <source>
        <strain evidence="1 2">DSM 19975</strain>
    </source>
</reference>
<sequence>MKTSIIPATGKTMFITSIIAFSALNYGFKAEMSEQEWLNWSNKCLNTSFTPGTDLSLKKWEITLTNDYFLRIRKTYQQGKQEYFSLHLGRLTGIEYLPSDTLGTIRLNTRADDIIVQTYEDPEGDLDSMATSLNLPVHNMPPARFDSLKSAFNYFRMKGL</sequence>
<gene>
    <name evidence="1" type="ORF">LX99_00817</name>
</gene>
<dbReference type="Proteomes" id="UP000245678">
    <property type="component" value="Unassembled WGS sequence"/>
</dbReference>
<comment type="caution">
    <text evidence="1">The sequence shown here is derived from an EMBL/GenBank/DDBJ whole genome shotgun (WGS) entry which is preliminary data.</text>
</comment>